<evidence type="ECO:0000313" key="2">
    <source>
        <dbReference type="Proteomes" id="UP000183376"/>
    </source>
</evidence>
<dbReference type="RefSeq" id="WP_030426637.1">
    <property type="nucleotide sequence ID" value="NZ_JOEF01000001.1"/>
</dbReference>
<sequence>MESFCSFDEVHRRPRFALAPGAQPWAGAHEGSGGAVLPVGRTVASTGNVAVGVTAVWANPQGCHLEVSVTAMADGLAQGEWDRIRAGLTGSAKPPRFAVRFADDTLAVEHGGGWPTYRHSDGAWRLEPSFSVTWADATVSEDSVRAYAMLWLWPLPPEQPFEFLVEWFSAGVEPTGITLDGAEIGAALRTE</sequence>
<dbReference type="STRING" id="211114.SAMN04489726_6823"/>
<dbReference type="AlphaFoldDB" id="A0A1H0BSS1"/>
<proteinExistence type="predicted"/>
<name>A0A1H0BSS1_ALLAB</name>
<dbReference type="OrthoDB" id="5186655at2"/>
<dbReference type="Proteomes" id="UP000183376">
    <property type="component" value="Chromosome I"/>
</dbReference>
<gene>
    <name evidence="1" type="ORF">SAMN04489726_6823</name>
</gene>
<keyword evidence="2" id="KW-1185">Reference proteome</keyword>
<protein>
    <submittedName>
        <fullName evidence="1">Uncharacterized protein</fullName>
    </submittedName>
</protein>
<dbReference type="EMBL" id="LT629701">
    <property type="protein sequence ID" value="SDN48709.1"/>
    <property type="molecule type" value="Genomic_DNA"/>
</dbReference>
<evidence type="ECO:0000313" key="1">
    <source>
        <dbReference type="EMBL" id="SDN48709.1"/>
    </source>
</evidence>
<reference evidence="1 2" key="1">
    <citation type="submission" date="2016-10" db="EMBL/GenBank/DDBJ databases">
        <authorList>
            <person name="de Groot N.N."/>
        </authorList>
    </citation>
    <scope>NUCLEOTIDE SEQUENCE [LARGE SCALE GENOMIC DNA]</scope>
    <source>
        <strain evidence="1 2">DSM 44149</strain>
    </source>
</reference>
<accession>A0A1H0BSS1</accession>
<organism evidence="1 2">
    <name type="scientific">Allokutzneria albata</name>
    <name type="common">Kibdelosporangium albatum</name>
    <dbReference type="NCBI Taxonomy" id="211114"/>
    <lineage>
        <taxon>Bacteria</taxon>
        <taxon>Bacillati</taxon>
        <taxon>Actinomycetota</taxon>
        <taxon>Actinomycetes</taxon>
        <taxon>Pseudonocardiales</taxon>
        <taxon>Pseudonocardiaceae</taxon>
        <taxon>Allokutzneria</taxon>
    </lineage>
</organism>